<keyword evidence="1" id="KW-0812">Transmembrane</keyword>
<keyword evidence="1" id="KW-1133">Transmembrane helix</keyword>
<evidence type="ECO:0000313" key="3">
    <source>
        <dbReference type="Proteomes" id="UP000790347"/>
    </source>
</evidence>
<feature type="transmembrane region" description="Helical" evidence="1">
    <location>
        <begin position="43"/>
        <end position="64"/>
    </location>
</feature>
<evidence type="ECO:0000313" key="2">
    <source>
        <dbReference type="EMBL" id="KAH9528194.1"/>
    </source>
</evidence>
<evidence type="ECO:0000256" key="1">
    <source>
        <dbReference type="SAM" id="Phobius"/>
    </source>
</evidence>
<sequence length="397" mass="44821">MDEHLIRLQYIIDDELRFKINRYLNVLVVDLISINQSRIEMSISVHGFSACWILLIIGLSSLLIDARSRIPRSQPTLCKPDQVYESSLKKCTRLKNSISVLVKDIIDNADTSLPFMHYNPDATNRMNITVSNQVHVSDLFIQNLAFINEANMTDCIGMSACNEHCYSWPERTAEQKQREQSVIDQFISAMEASSKKDEDDETPDFAKVIMQASRKGIDFARNAKSTSGKGLRSACINCQNQYSANCPPLNYAYTVRINALYRKLIESNVSFVDLAPKLPQNLSPEMLYYHYSMHFVDRANLTSCYSLVSCENTCQLYSMTITELGMNMVEPPASESTLMKGDPNKSKSIDIIHNAAIAGYKMASTPENECHQCRQQFPDCTDDKYEIAKASAAIFGN</sequence>
<reference evidence="2" key="2">
    <citation type="journal article" date="2022" name="Res Sq">
        <title>Comparative Genomics Reveals Insights into the Divergent Evolution of Astigmatic Mites and Household Pest Adaptations.</title>
        <authorList>
            <person name="Xiong Q."/>
            <person name="Wan A.T.-Y."/>
            <person name="Liu X.-Y."/>
            <person name="Fung C.S.-H."/>
            <person name="Xiao X."/>
            <person name="Malainual N."/>
            <person name="Hou J."/>
            <person name="Wang L."/>
            <person name="Wang M."/>
            <person name="Yang K."/>
            <person name="Cui Y."/>
            <person name="Leung E."/>
            <person name="Nong W."/>
            <person name="Shin S.-K."/>
            <person name="Au S."/>
            <person name="Jeong K.Y."/>
            <person name="Chew F.T."/>
            <person name="Hui J."/>
            <person name="Leung T.F."/>
            <person name="Tungtrongchitr A."/>
            <person name="Zhong N."/>
            <person name="Liu Z."/>
            <person name="Tsui S."/>
        </authorList>
    </citation>
    <scope>NUCLEOTIDE SEQUENCE</scope>
    <source>
        <strain evidence="2">Derf</strain>
        <tissue evidence="2">Whole organism</tissue>
    </source>
</reference>
<protein>
    <submittedName>
        <fullName evidence="2">Uncharacterized protein</fullName>
    </submittedName>
</protein>
<name>A0A922IF70_DERFA</name>
<dbReference type="AlphaFoldDB" id="A0A922IF70"/>
<dbReference type="EMBL" id="ASGP02000001">
    <property type="protein sequence ID" value="KAH9528194.1"/>
    <property type="molecule type" value="Genomic_DNA"/>
</dbReference>
<keyword evidence="1" id="KW-0472">Membrane</keyword>
<reference evidence="2" key="1">
    <citation type="submission" date="2013-05" db="EMBL/GenBank/DDBJ databases">
        <authorList>
            <person name="Yim A.K.Y."/>
            <person name="Chan T.F."/>
            <person name="Ji K.M."/>
            <person name="Liu X.Y."/>
            <person name="Zhou J.W."/>
            <person name="Li R.Q."/>
            <person name="Yang K.Y."/>
            <person name="Li J."/>
            <person name="Li M."/>
            <person name="Law P.T.W."/>
            <person name="Wu Y.L."/>
            <person name="Cai Z.L."/>
            <person name="Qin H."/>
            <person name="Bao Y."/>
            <person name="Leung R.K.K."/>
            <person name="Ng P.K.S."/>
            <person name="Zou J."/>
            <person name="Zhong X.J."/>
            <person name="Ran P.X."/>
            <person name="Zhong N.S."/>
            <person name="Liu Z.G."/>
            <person name="Tsui S.K.W."/>
        </authorList>
    </citation>
    <scope>NUCLEOTIDE SEQUENCE</scope>
    <source>
        <strain evidence="2">Derf</strain>
        <tissue evidence="2">Whole organism</tissue>
    </source>
</reference>
<keyword evidence="3" id="KW-1185">Reference proteome</keyword>
<gene>
    <name evidence="2" type="ORF">DERF_002160</name>
</gene>
<proteinExistence type="predicted"/>
<accession>A0A922IF70</accession>
<organism evidence="2 3">
    <name type="scientific">Dermatophagoides farinae</name>
    <name type="common">American house dust mite</name>
    <dbReference type="NCBI Taxonomy" id="6954"/>
    <lineage>
        <taxon>Eukaryota</taxon>
        <taxon>Metazoa</taxon>
        <taxon>Ecdysozoa</taxon>
        <taxon>Arthropoda</taxon>
        <taxon>Chelicerata</taxon>
        <taxon>Arachnida</taxon>
        <taxon>Acari</taxon>
        <taxon>Acariformes</taxon>
        <taxon>Sarcoptiformes</taxon>
        <taxon>Astigmata</taxon>
        <taxon>Psoroptidia</taxon>
        <taxon>Analgoidea</taxon>
        <taxon>Pyroglyphidae</taxon>
        <taxon>Dermatophagoidinae</taxon>
        <taxon>Dermatophagoides</taxon>
    </lineage>
</organism>
<comment type="caution">
    <text evidence="2">The sequence shown here is derived from an EMBL/GenBank/DDBJ whole genome shotgun (WGS) entry which is preliminary data.</text>
</comment>
<dbReference type="Proteomes" id="UP000790347">
    <property type="component" value="Unassembled WGS sequence"/>
</dbReference>